<name>A0A6J4TBM4_9BACT</name>
<dbReference type="AlphaFoldDB" id="A0A6J4TBM4"/>
<organism evidence="1">
    <name type="scientific">uncultured Segetibacter sp</name>
    <dbReference type="NCBI Taxonomy" id="481133"/>
    <lineage>
        <taxon>Bacteria</taxon>
        <taxon>Pseudomonadati</taxon>
        <taxon>Bacteroidota</taxon>
        <taxon>Chitinophagia</taxon>
        <taxon>Chitinophagales</taxon>
        <taxon>Chitinophagaceae</taxon>
        <taxon>Segetibacter</taxon>
        <taxon>environmental samples</taxon>
    </lineage>
</organism>
<proteinExistence type="predicted"/>
<evidence type="ECO:0008006" key="2">
    <source>
        <dbReference type="Google" id="ProtNLM"/>
    </source>
</evidence>
<sequence length="40" mass="4848">MEWQRKNVEVEISTDEGKTWMPAQLQDPVLDKAHTRFRYL</sequence>
<dbReference type="Gene3D" id="2.60.40.650">
    <property type="match status" value="1"/>
</dbReference>
<accession>A0A6J4TBM4</accession>
<dbReference type="SUPFAM" id="SSF81296">
    <property type="entry name" value="E set domains"/>
    <property type="match status" value="1"/>
</dbReference>
<dbReference type="InterPro" id="IPR014756">
    <property type="entry name" value="Ig_E-set"/>
</dbReference>
<protein>
    <recommendedName>
        <fullName evidence="2">Moybdenum cofactor oxidoreductase dimerisation domain-containing protein</fullName>
    </recommendedName>
</protein>
<gene>
    <name evidence="1" type="ORF">AVDCRST_MAG96-2828</name>
</gene>
<evidence type="ECO:0000313" key="1">
    <source>
        <dbReference type="EMBL" id="CAA9518950.1"/>
    </source>
</evidence>
<reference evidence="1" key="1">
    <citation type="submission" date="2020-02" db="EMBL/GenBank/DDBJ databases">
        <authorList>
            <person name="Meier V. D."/>
        </authorList>
    </citation>
    <scope>NUCLEOTIDE SEQUENCE</scope>
    <source>
        <strain evidence="1">AVDCRST_MAG96</strain>
    </source>
</reference>
<dbReference type="EMBL" id="CADCVN010001110">
    <property type="protein sequence ID" value="CAA9518950.1"/>
    <property type="molecule type" value="Genomic_DNA"/>
</dbReference>